<accession>A0ABU2MBI8</accession>
<dbReference type="Proteomes" id="UP001183390">
    <property type="component" value="Unassembled WGS sequence"/>
</dbReference>
<keyword evidence="3" id="KW-1185">Reference proteome</keyword>
<name>A0ABU2MBI8_9ACTN</name>
<evidence type="ECO:0000259" key="1">
    <source>
        <dbReference type="Pfam" id="PF21806"/>
    </source>
</evidence>
<organism evidence="2 3">
    <name type="scientific">Nocardiopsis lambiniae</name>
    <dbReference type="NCBI Taxonomy" id="3075539"/>
    <lineage>
        <taxon>Bacteria</taxon>
        <taxon>Bacillati</taxon>
        <taxon>Actinomycetota</taxon>
        <taxon>Actinomycetes</taxon>
        <taxon>Streptosporangiales</taxon>
        <taxon>Nocardiopsidaceae</taxon>
        <taxon>Nocardiopsis</taxon>
    </lineage>
</organism>
<proteinExistence type="predicted"/>
<dbReference type="EMBL" id="JAVREP010000010">
    <property type="protein sequence ID" value="MDT0330038.1"/>
    <property type="molecule type" value="Genomic_DNA"/>
</dbReference>
<protein>
    <recommendedName>
        <fullName evidence="1">DUF6879 domain-containing protein</fullName>
    </recommendedName>
</protein>
<comment type="caution">
    <text evidence="2">The sequence shown here is derived from an EMBL/GenBank/DDBJ whole genome shotgun (WGS) entry which is preliminary data.</text>
</comment>
<evidence type="ECO:0000313" key="2">
    <source>
        <dbReference type="EMBL" id="MDT0330038.1"/>
    </source>
</evidence>
<sequence>MTPSDGGGIRPVDTEEFDRFFTECRYTAFRLETLQIYDVGYEEEAFRRFLADGQIITTDSHSEWARIVGGERHFRRVHVVIEPLTDYLRFECVWAYRSNVEAGEDVNILPVAENTWPAGIPRSDYWLFDSHRLVRMNYAPDGTMLTPELVTDPGEVVLANAVRDRALHLSVPFSEYEKRFDADMKPL</sequence>
<dbReference type="RefSeq" id="WP_274811305.1">
    <property type="nucleotide sequence ID" value="NZ_JAVREP010000010.1"/>
</dbReference>
<evidence type="ECO:0000313" key="3">
    <source>
        <dbReference type="Proteomes" id="UP001183390"/>
    </source>
</evidence>
<dbReference type="Pfam" id="PF21806">
    <property type="entry name" value="DUF6879"/>
    <property type="match status" value="1"/>
</dbReference>
<reference evidence="3" key="1">
    <citation type="submission" date="2023-07" db="EMBL/GenBank/DDBJ databases">
        <title>30 novel species of actinomycetes from the DSMZ collection.</title>
        <authorList>
            <person name="Nouioui I."/>
        </authorList>
    </citation>
    <scope>NUCLEOTIDE SEQUENCE [LARGE SCALE GENOMIC DNA]</scope>
    <source>
        <strain evidence="3">DSM 44743</strain>
    </source>
</reference>
<feature type="domain" description="DUF6879" evidence="1">
    <location>
        <begin position="15"/>
        <end position="177"/>
    </location>
</feature>
<gene>
    <name evidence="2" type="ORF">RM479_16625</name>
</gene>
<dbReference type="InterPro" id="IPR049244">
    <property type="entry name" value="DUF6879"/>
</dbReference>